<protein>
    <submittedName>
        <fullName evidence="2">Bleomycin resistance protein</fullName>
    </submittedName>
</protein>
<dbReference type="RefSeq" id="WP_152217220.1">
    <property type="nucleotide sequence ID" value="NZ_JBAQYD010000025.1"/>
</dbReference>
<evidence type="ECO:0000259" key="1">
    <source>
        <dbReference type="PROSITE" id="PS51819"/>
    </source>
</evidence>
<dbReference type="Pfam" id="PF00903">
    <property type="entry name" value="Glyoxalase"/>
    <property type="match status" value="1"/>
</dbReference>
<feature type="domain" description="VOC" evidence="1">
    <location>
        <begin position="4"/>
        <end position="135"/>
    </location>
</feature>
<dbReference type="SUPFAM" id="SSF54593">
    <property type="entry name" value="Glyoxalase/Bleomycin resistance protein/Dihydroxybiphenyl dioxygenase"/>
    <property type="match status" value="1"/>
</dbReference>
<sequence length="138" mass="15745">MRGFIHHLDLTVSKVAQSAPFYDAVLGYMGYRRWSEDEHGIDWEHATSRDSLPTIGIMEANELGRSRRHDRYSPGLHHVAWQAESRADVDALYKLLLDIKATILDAPADYPEYGKGYYAVMFADPDGLKLEFVFEPRG</sequence>
<dbReference type="AlphaFoldDB" id="A0A6N6VF02"/>
<organism evidence="2 3">
    <name type="scientific">Parvibaculum sedimenti</name>
    <dbReference type="NCBI Taxonomy" id="2608632"/>
    <lineage>
        <taxon>Bacteria</taxon>
        <taxon>Pseudomonadati</taxon>
        <taxon>Pseudomonadota</taxon>
        <taxon>Alphaproteobacteria</taxon>
        <taxon>Hyphomicrobiales</taxon>
        <taxon>Parvibaculaceae</taxon>
        <taxon>Parvibaculum</taxon>
    </lineage>
</organism>
<gene>
    <name evidence="2" type="ORF">F2P47_15110</name>
</gene>
<dbReference type="InterPro" id="IPR029068">
    <property type="entry name" value="Glyas_Bleomycin-R_OHBP_Dase"/>
</dbReference>
<dbReference type="PROSITE" id="PS51819">
    <property type="entry name" value="VOC"/>
    <property type="match status" value="1"/>
</dbReference>
<dbReference type="Gene3D" id="3.10.180.10">
    <property type="entry name" value="2,3-Dihydroxybiphenyl 1,2-Dioxygenase, domain 1"/>
    <property type="match status" value="1"/>
</dbReference>
<dbReference type="Proteomes" id="UP000468901">
    <property type="component" value="Unassembled WGS sequence"/>
</dbReference>
<proteinExistence type="predicted"/>
<dbReference type="PANTHER" id="PTHR35006:SF2">
    <property type="entry name" value="GLYOXALASE FAMILY PROTEIN (AFU_ORTHOLOGUE AFUA_5G14830)"/>
    <property type="match status" value="1"/>
</dbReference>
<reference evidence="2 3" key="1">
    <citation type="submission" date="2019-09" db="EMBL/GenBank/DDBJ databases">
        <title>Parvibaculum sedimenti sp. nov., isolated from sediment.</title>
        <authorList>
            <person name="Wang Y."/>
        </authorList>
    </citation>
    <scope>NUCLEOTIDE SEQUENCE [LARGE SCALE GENOMIC DNA]</scope>
    <source>
        <strain evidence="2 3">HXT-9</strain>
    </source>
</reference>
<keyword evidence="3" id="KW-1185">Reference proteome</keyword>
<evidence type="ECO:0000313" key="3">
    <source>
        <dbReference type="Proteomes" id="UP000468901"/>
    </source>
</evidence>
<dbReference type="InterPro" id="IPR004360">
    <property type="entry name" value="Glyas_Fos-R_dOase_dom"/>
</dbReference>
<accession>A0A6N6VF02</accession>
<evidence type="ECO:0000313" key="2">
    <source>
        <dbReference type="EMBL" id="KAB7738768.1"/>
    </source>
</evidence>
<dbReference type="InterPro" id="IPR037523">
    <property type="entry name" value="VOC_core"/>
</dbReference>
<comment type="caution">
    <text evidence="2">The sequence shown here is derived from an EMBL/GenBank/DDBJ whole genome shotgun (WGS) entry which is preliminary data.</text>
</comment>
<name>A0A6N6VF02_9HYPH</name>
<dbReference type="PANTHER" id="PTHR35006">
    <property type="entry name" value="GLYOXALASE FAMILY PROTEIN (AFU_ORTHOLOGUE AFUA_5G14830)"/>
    <property type="match status" value="1"/>
</dbReference>
<dbReference type="EMBL" id="WESC01000016">
    <property type="protein sequence ID" value="KAB7738768.1"/>
    <property type="molecule type" value="Genomic_DNA"/>
</dbReference>